<dbReference type="SUPFAM" id="SSF48452">
    <property type="entry name" value="TPR-like"/>
    <property type="match status" value="4"/>
</dbReference>
<dbReference type="InterPro" id="IPR011990">
    <property type="entry name" value="TPR-like_helical_dom_sf"/>
</dbReference>
<dbReference type="Pfam" id="PF14559">
    <property type="entry name" value="TPR_19"/>
    <property type="match status" value="1"/>
</dbReference>
<gene>
    <name evidence="3" type="ORF">METZ01_LOCUS10081</name>
</gene>
<name>A0A381NRR5_9ZZZZ</name>
<reference evidence="3" key="1">
    <citation type="submission" date="2018-05" db="EMBL/GenBank/DDBJ databases">
        <authorList>
            <person name="Lanie J.A."/>
            <person name="Ng W.-L."/>
            <person name="Kazmierczak K.M."/>
            <person name="Andrzejewski T.M."/>
            <person name="Davidsen T.M."/>
            <person name="Wayne K.J."/>
            <person name="Tettelin H."/>
            <person name="Glass J.I."/>
            <person name="Rusch D."/>
            <person name="Podicherti R."/>
            <person name="Tsui H.-C.T."/>
            <person name="Winkler M.E."/>
        </authorList>
    </citation>
    <scope>NUCLEOTIDE SEQUENCE</scope>
</reference>
<dbReference type="PANTHER" id="PTHR44943:SF8">
    <property type="entry name" value="TPR REPEAT-CONTAINING PROTEIN MJ0263"/>
    <property type="match status" value="1"/>
</dbReference>
<proteinExistence type="predicted"/>
<organism evidence="3">
    <name type="scientific">marine metagenome</name>
    <dbReference type="NCBI Taxonomy" id="408172"/>
    <lineage>
        <taxon>unclassified sequences</taxon>
        <taxon>metagenomes</taxon>
        <taxon>ecological metagenomes</taxon>
    </lineage>
</organism>
<keyword evidence="1" id="KW-0677">Repeat</keyword>
<sequence>MKKLCLMRIIVFGILWLVAGCQGIFSPAPDEHEIRLRNAIRIHPVHELGYVRLAQYLKTQGRYSKTFSVLRTGQQHIPDSIALIRMEGGLFQGLGQYRESQEYYTEQITKHPDEPLLFLDRAQLYLRLEKQQLALNDARKALSLKPDLFEALYLIGVILDRRTASNVPDQSEQALDALIAASKINGRNPDLWLRISTLWERRGETHQARLAMLRAVELSPESKLYLRRYADLQEKELDLTSHKYSDEISESLHQTLQHMLKLFPDDIWVHAHMGNLAWTQEKFVLAETHLLRALESKSPYPWANFRLGMVYLSQKKWESALQAFEEGLKSDPKNDWAILQTGHALEMLGKNEEAITRYERLMEKGPDDLVVVNRLNQLYWNEFLFEKGEEVLLRGLEKFPAETELIEKLLAYYESHRLFEKAAKIILGFIEAKPDNSAALAKLGFYEKNLKHPEKALYWFKKALSSSPDFEWAHVQQIGILLNTEREDEAENALNDFLKLKPNSEWALLELSQLKLKQEHFAEAEELLEQNLAKYPDSAGILQTQGRLYELQKRWKEAENIFKKLLTIRPKNSLLLTHLGFSQWKLKKTEEARQNITHALYENPGSLWAWNLYLLLLPEAQQRRWIGDDFKMLLPVLGALASKRTEEAWQEITTVRTDPFTRQVLKNMHYLLEEAPQEIKMDPQDMTSKQLSPWINEQWGYFHEMLGNRELAARHFEVVLEALPDNAWIHARLGWVYERLENLEKSKQHYSLFLQKHPQAFDVSFRLANVYTLTGNEAKTIELYELIAAHRPEHDLVLNNLAWLYLTAQDRQVRNLEKGMELALKSVELNPTIDSLDTLAEAYFQSGDRIKALETIHKAAREVDYPPNRHSYLRKQLLRFRKGEQDSSPPALT</sequence>
<dbReference type="PROSITE" id="PS50005">
    <property type="entry name" value="TPR"/>
    <property type="match status" value="6"/>
</dbReference>
<protein>
    <recommendedName>
        <fullName evidence="4">Tetratricopeptide repeat-like domain-containing protein</fullName>
    </recommendedName>
</protein>
<dbReference type="PANTHER" id="PTHR44943">
    <property type="entry name" value="CELLULOSE SYNTHASE OPERON PROTEIN C"/>
    <property type="match status" value="1"/>
</dbReference>
<dbReference type="InterPro" id="IPR051685">
    <property type="entry name" value="Ycf3/AcsC/BcsC/TPR_MFPF"/>
</dbReference>
<evidence type="ECO:0008006" key="4">
    <source>
        <dbReference type="Google" id="ProtNLM"/>
    </source>
</evidence>
<evidence type="ECO:0000313" key="3">
    <source>
        <dbReference type="EMBL" id="SUZ57227.1"/>
    </source>
</evidence>
<dbReference type="InterPro" id="IPR019734">
    <property type="entry name" value="TPR_rpt"/>
</dbReference>
<evidence type="ECO:0000256" key="1">
    <source>
        <dbReference type="ARBA" id="ARBA00022737"/>
    </source>
</evidence>
<dbReference type="SMART" id="SM00028">
    <property type="entry name" value="TPR"/>
    <property type="match status" value="15"/>
</dbReference>
<dbReference type="EMBL" id="UINC01000550">
    <property type="protein sequence ID" value="SUZ57227.1"/>
    <property type="molecule type" value="Genomic_DNA"/>
</dbReference>
<dbReference type="Pfam" id="PF13432">
    <property type="entry name" value="TPR_16"/>
    <property type="match status" value="1"/>
</dbReference>
<dbReference type="AlphaFoldDB" id="A0A381NRR5"/>
<accession>A0A381NRR5</accession>
<dbReference type="PROSITE" id="PS51257">
    <property type="entry name" value="PROKAR_LIPOPROTEIN"/>
    <property type="match status" value="1"/>
</dbReference>
<evidence type="ECO:0000256" key="2">
    <source>
        <dbReference type="ARBA" id="ARBA00022803"/>
    </source>
</evidence>
<keyword evidence="2" id="KW-0802">TPR repeat</keyword>
<dbReference type="Gene3D" id="1.25.40.10">
    <property type="entry name" value="Tetratricopeptide repeat domain"/>
    <property type="match status" value="4"/>
</dbReference>